<dbReference type="GO" id="GO:0005737">
    <property type="term" value="C:cytoplasm"/>
    <property type="evidence" value="ECO:0007669"/>
    <property type="project" value="UniProtKB-SubCell"/>
</dbReference>
<feature type="domain" description="Era-type G" evidence="11">
    <location>
        <begin position="9"/>
        <end position="175"/>
    </location>
</feature>
<evidence type="ECO:0000256" key="9">
    <source>
        <dbReference type="RuleBase" id="RU003761"/>
    </source>
</evidence>
<dbReference type="Gene3D" id="3.40.50.300">
    <property type="entry name" value="P-loop containing nucleotide triphosphate hydrolases"/>
    <property type="match status" value="1"/>
</dbReference>
<dbReference type="PROSITE" id="PS51713">
    <property type="entry name" value="G_ERA"/>
    <property type="match status" value="1"/>
</dbReference>
<dbReference type="Pfam" id="PF07650">
    <property type="entry name" value="KH_2"/>
    <property type="match status" value="1"/>
</dbReference>
<dbReference type="GO" id="GO:0070181">
    <property type="term" value="F:small ribosomal subunit rRNA binding"/>
    <property type="evidence" value="ECO:0007669"/>
    <property type="project" value="UniProtKB-UniRule"/>
</dbReference>
<comment type="function">
    <text evidence="7">An essential GTPase that binds both GDP and GTP, with rapid nucleotide exchange. Plays a role in 16S rRNA processing and 30S ribosomal subunit biogenesis and possibly also in cell cycle regulation and energy metabolism.</text>
</comment>
<evidence type="ECO:0000313" key="12">
    <source>
        <dbReference type="EMBL" id="HGY56039.1"/>
    </source>
</evidence>
<dbReference type="PANTHER" id="PTHR42698">
    <property type="entry name" value="GTPASE ERA"/>
    <property type="match status" value="1"/>
</dbReference>
<keyword evidence="5 7" id="KW-0694">RNA-binding</keyword>
<evidence type="ECO:0000256" key="6">
    <source>
        <dbReference type="ARBA" id="ARBA00023134"/>
    </source>
</evidence>
<dbReference type="GO" id="GO:0043024">
    <property type="term" value="F:ribosomal small subunit binding"/>
    <property type="evidence" value="ECO:0007669"/>
    <property type="project" value="TreeGrafter"/>
</dbReference>
<feature type="region of interest" description="G5" evidence="8">
    <location>
        <begin position="154"/>
        <end position="156"/>
    </location>
</feature>
<feature type="domain" description="KH type-2" evidence="10">
    <location>
        <begin position="206"/>
        <end position="283"/>
    </location>
</feature>
<dbReference type="Gene3D" id="3.30.300.20">
    <property type="match status" value="1"/>
</dbReference>
<feature type="binding site" evidence="7">
    <location>
        <begin position="17"/>
        <end position="24"/>
    </location>
    <ligand>
        <name>GTP</name>
        <dbReference type="ChEBI" id="CHEBI:37565"/>
    </ligand>
</feature>
<comment type="caution">
    <text evidence="12">The sequence shown here is derived from an EMBL/GenBank/DDBJ whole genome shotgun (WGS) entry which is preliminary data.</text>
</comment>
<dbReference type="NCBIfam" id="TIGR00436">
    <property type="entry name" value="era"/>
    <property type="match status" value="1"/>
</dbReference>
<dbReference type="HAMAP" id="MF_00367">
    <property type="entry name" value="GTPase_Era"/>
    <property type="match status" value="1"/>
</dbReference>
<dbReference type="InterPro" id="IPR006073">
    <property type="entry name" value="GTP-bd"/>
</dbReference>
<keyword evidence="7" id="KW-0472">Membrane</keyword>
<dbReference type="EMBL" id="DRQG01000093">
    <property type="protein sequence ID" value="HGY56039.1"/>
    <property type="molecule type" value="Genomic_DNA"/>
</dbReference>
<protein>
    <recommendedName>
        <fullName evidence="2 7">GTPase Era</fullName>
    </recommendedName>
</protein>
<dbReference type="GO" id="GO:0000028">
    <property type="term" value="P:ribosomal small subunit assembly"/>
    <property type="evidence" value="ECO:0007669"/>
    <property type="project" value="TreeGrafter"/>
</dbReference>
<proteinExistence type="inferred from homology"/>
<dbReference type="InterPro" id="IPR027417">
    <property type="entry name" value="P-loop_NTPase"/>
</dbReference>
<dbReference type="InterPro" id="IPR005662">
    <property type="entry name" value="GTPase_Era-like"/>
</dbReference>
<evidence type="ECO:0000256" key="5">
    <source>
        <dbReference type="ARBA" id="ARBA00022884"/>
    </source>
</evidence>
<keyword evidence="6 7" id="KW-0342">GTP-binding</keyword>
<keyword evidence="3 7" id="KW-0690">Ribosome biogenesis</keyword>
<dbReference type="InterPro" id="IPR004044">
    <property type="entry name" value="KH_dom_type_2"/>
</dbReference>
<comment type="subunit">
    <text evidence="7">Monomer.</text>
</comment>
<feature type="binding site" evidence="7">
    <location>
        <begin position="125"/>
        <end position="128"/>
    </location>
    <ligand>
        <name>GTP</name>
        <dbReference type="ChEBI" id="CHEBI:37565"/>
    </ligand>
</feature>
<evidence type="ECO:0000259" key="11">
    <source>
        <dbReference type="PROSITE" id="PS51713"/>
    </source>
</evidence>
<dbReference type="AlphaFoldDB" id="A0A7V4U186"/>
<dbReference type="CDD" id="cd22534">
    <property type="entry name" value="KH-II_Era"/>
    <property type="match status" value="1"/>
</dbReference>
<evidence type="ECO:0000256" key="1">
    <source>
        <dbReference type="ARBA" id="ARBA00007921"/>
    </source>
</evidence>
<dbReference type="PRINTS" id="PR00326">
    <property type="entry name" value="GTP1OBG"/>
</dbReference>
<comment type="subcellular location">
    <subcellularLocation>
        <location evidence="7">Cytoplasm</location>
    </subcellularLocation>
    <subcellularLocation>
        <location evidence="7">Cell membrane</location>
        <topology evidence="7">Peripheral membrane protein</topology>
    </subcellularLocation>
</comment>
<dbReference type="InterPro" id="IPR009019">
    <property type="entry name" value="KH_sf_prok-type"/>
</dbReference>
<evidence type="ECO:0000256" key="3">
    <source>
        <dbReference type="ARBA" id="ARBA00022517"/>
    </source>
</evidence>
<evidence type="ECO:0000256" key="4">
    <source>
        <dbReference type="ARBA" id="ARBA00022741"/>
    </source>
</evidence>
<evidence type="ECO:0000256" key="8">
    <source>
        <dbReference type="PROSITE-ProRule" id="PRU01050"/>
    </source>
</evidence>
<keyword evidence="7" id="KW-0963">Cytoplasm</keyword>
<keyword evidence="4 7" id="KW-0547">Nucleotide-binding</keyword>
<dbReference type="Pfam" id="PF01926">
    <property type="entry name" value="MMR_HSR1"/>
    <property type="match status" value="1"/>
</dbReference>
<evidence type="ECO:0000256" key="2">
    <source>
        <dbReference type="ARBA" id="ARBA00020484"/>
    </source>
</evidence>
<gene>
    <name evidence="7" type="primary">era</name>
    <name evidence="12" type="ORF">ENK44_10070</name>
</gene>
<keyword evidence="7" id="KW-0699">rRNA-binding</keyword>
<dbReference type="CDD" id="cd04163">
    <property type="entry name" value="Era"/>
    <property type="match status" value="1"/>
</dbReference>
<name>A0A7V4U186_CALAY</name>
<accession>A0A7V4U186</accession>
<feature type="region of interest" description="G4" evidence="8">
    <location>
        <begin position="125"/>
        <end position="128"/>
    </location>
</feature>
<feature type="region of interest" description="G3" evidence="8">
    <location>
        <begin position="64"/>
        <end position="67"/>
    </location>
</feature>
<feature type="region of interest" description="G1" evidence="8">
    <location>
        <begin position="17"/>
        <end position="24"/>
    </location>
</feature>
<reference evidence="12" key="1">
    <citation type="journal article" date="2020" name="mSystems">
        <title>Genome- and Community-Level Interaction Insights into Carbon Utilization and Element Cycling Functions of Hydrothermarchaeota in Hydrothermal Sediment.</title>
        <authorList>
            <person name="Zhou Z."/>
            <person name="Liu Y."/>
            <person name="Xu W."/>
            <person name="Pan J."/>
            <person name="Luo Z.H."/>
            <person name="Li M."/>
        </authorList>
    </citation>
    <scope>NUCLEOTIDE SEQUENCE [LARGE SCALE GENOMIC DNA]</scope>
    <source>
        <strain evidence="12">HyVt-577</strain>
    </source>
</reference>
<dbReference type="FunFam" id="3.30.300.20:FF:000003">
    <property type="entry name" value="GTPase Era"/>
    <property type="match status" value="1"/>
</dbReference>
<feature type="binding site" evidence="7">
    <location>
        <begin position="64"/>
        <end position="68"/>
    </location>
    <ligand>
        <name>GTP</name>
        <dbReference type="ChEBI" id="CHEBI:37565"/>
    </ligand>
</feature>
<dbReference type="PANTHER" id="PTHR42698:SF2">
    <property type="entry name" value="GTPASE ERA-LIKE, CHLOROPLASTIC"/>
    <property type="match status" value="1"/>
</dbReference>
<dbReference type="GO" id="GO:0005525">
    <property type="term" value="F:GTP binding"/>
    <property type="evidence" value="ECO:0007669"/>
    <property type="project" value="UniProtKB-UniRule"/>
</dbReference>
<dbReference type="InterPro" id="IPR030388">
    <property type="entry name" value="G_ERA_dom"/>
</dbReference>
<evidence type="ECO:0000259" key="10">
    <source>
        <dbReference type="PROSITE" id="PS50823"/>
    </source>
</evidence>
<comment type="similarity">
    <text evidence="1 7 8 9">Belongs to the TRAFAC class TrmE-Era-EngA-EngB-Septin-like GTPase superfamily. Era GTPase family.</text>
</comment>
<evidence type="ECO:0000256" key="7">
    <source>
        <dbReference type="HAMAP-Rule" id="MF_00367"/>
    </source>
</evidence>
<keyword evidence="7" id="KW-1003">Cell membrane</keyword>
<dbReference type="NCBIfam" id="NF000908">
    <property type="entry name" value="PRK00089.1"/>
    <property type="match status" value="1"/>
</dbReference>
<feature type="region of interest" description="G2" evidence="8">
    <location>
        <begin position="43"/>
        <end position="47"/>
    </location>
</feature>
<dbReference type="Proteomes" id="UP000885779">
    <property type="component" value="Unassembled WGS sequence"/>
</dbReference>
<dbReference type="InterPro" id="IPR005225">
    <property type="entry name" value="Small_GTP-bd"/>
</dbReference>
<sequence>METLPENYRSGYVAIIGFPNAGKSTLLNALLNIKLSIISKKPQTTRRRVLGILNRDTYQIVFVDTPGILRPRYTLQKKMMEYVRSALNDADLILLIVDAAAKRHPIDLDLNQLNPSKKPVILLLNKIDLITKGDVLPLIEKYNDFYSFETIIPISALQADGIERVEEEMVKRLPLGYPFYPPDVITDHPERFFVAEFIREKIFERFYQEIPYSTEVEIEIFEEREKRPDYILATIYVERKSQKGMLIGKGGEAIKAIGTAARKEIEEFLGRRVFLELRVKVNEDWRRSEVKLRRLGF</sequence>
<dbReference type="PROSITE" id="PS50823">
    <property type="entry name" value="KH_TYPE_2"/>
    <property type="match status" value="1"/>
</dbReference>
<dbReference type="InterPro" id="IPR015946">
    <property type="entry name" value="KH_dom-like_a/b"/>
</dbReference>
<dbReference type="SUPFAM" id="SSF52540">
    <property type="entry name" value="P-loop containing nucleoside triphosphate hydrolases"/>
    <property type="match status" value="1"/>
</dbReference>
<dbReference type="NCBIfam" id="TIGR00231">
    <property type="entry name" value="small_GTP"/>
    <property type="match status" value="1"/>
</dbReference>
<dbReference type="GO" id="GO:0003924">
    <property type="term" value="F:GTPase activity"/>
    <property type="evidence" value="ECO:0007669"/>
    <property type="project" value="UniProtKB-UniRule"/>
</dbReference>
<dbReference type="SUPFAM" id="SSF54814">
    <property type="entry name" value="Prokaryotic type KH domain (KH-domain type II)"/>
    <property type="match status" value="1"/>
</dbReference>
<organism evidence="12">
    <name type="scientific">Caldithrix abyssi</name>
    <dbReference type="NCBI Taxonomy" id="187145"/>
    <lineage>
        <taxon>Bacteria</taxon>
        <taxon>Pseudomonadati</taxon>
        <taxon>Calditrichota</taxon>
        <taxon>Calditrichia</taxon>
        <taxon>Calditrichales</taxon>
        <taxon>Calditrichaceae</taxon>
        <taxon>Caldithrix</taxon>
    </lineage>
</organism>
<dbReference type="GO" id="GO:0005886">
    <property type="term" value="C:plasma membrane"/>
    <property type="evidence" value="ECO:0007669"/>
    <property type="project" value="UniProtKB-SubCell"/>
</dbReference>